<protein>
    <submittedName>
        <fullName evidence="1">Uncharacterized protein</fullName>
    </submittedName>
</protein>
<accession>A0AAD0TN16</accession>
<dbReference type="Proteomes" id="UP000277896">
    <property type="component" value="Chromosome"/>
</dbReference>
<reference evidence="1 2" key="1">
    <citation type="submission" date="2018-10" db="EMBL/GenBank/DDBJ databases">
        <title>Genome seuquencing of Lactobacillus species.</title>
        <authorList>
            <person name="Baek C."/>
            <person name="Yi H."/>
        </authorList>
    </citation>
    <scope>NUCLEOTIDE SEQUENCE [LARGE SCALE GENOMIC DNA]</scope>
    <source>
        <strain evidence="1 2">DSM 10667</strain>
    </source>
</reference>
<evidence type="ECO:0000313" key="2">
    <source>
        <dbReference type="Proteomes" id="UP000277896"/>
    </source>
</evidence>
<gene>
    <name evidence="1" type="ORF">LP667_04880</name>
</gene>
<dbReference type="EMBL" id="CP032744">
    <property type="protein sequence ID" value="AYJ38202.1"/>
    <property type="molecule type" value="Genomic_DNA"/>
</dbReference>
<name>A0AAD0TN16_9LACO</name>
<proteinExistence type="predicted"/>
<evidence type="ECO:0000313" key="1">
    <source>
        <dbReference type="EMBL" id="AYJ38202.1"/>
    </source>
</evidence>
<dbReference type="RefSeq" id="WP_056988441.1">
    <property type="nucleotide sequence ID" value="NZ_BJZG01000015.1"/>
</dbReference>
<organism evidence="1 2">
    <name type="scientific">Lactiplantibacillus paraplantarum</name>
    <dbReference type="NCBI Taxonomy" id="60520"/>
    <lineage>
        <taxon>Bacteria</taxon>
        <taxon>Bacillati</taxon>
        <taxon>Bacillota</taxon>
        <taxon>Bacilli</taxon>
        <taxon>Lactobacillales</taxon>
        <taxon>Lactobacillaceae</taxon>
        <taxon>Lactiplantibacillus</taxon>
    </lineage>
</organism>
<sequence length="87" mass="9649">MNNNYYYVSKTEPVRNGDGTNVYFTFSYPDGGSQLNGNVKLTNKEYIEALENGTDDDMYSGLYKAIKAKIIEINTAVTTTTTTAKEA</sequence>
<dbReference type="AlphaFoldDB" id="A0AAD0TN16"/>